<accession>X1KEE3</accession>
<organism evidence="1">
    <name type="scientific">marine sediment metagenome</name>
    <dbReference type="NCBI Taxonomy" id="412755"/>
    <lineage>
        <taxon>unclassified sequences</taxon>
        <taxon>metagenomes</taxon>
        <taxon>ecological metagenomes</taxon>
    </lineage>
</organism>
<dbReference type="EMBL" id="BARV01001103">
    <property type="protein sequence ID" value="GAH91985.1"/>
    <property type="molecule type" value="Genomic_DNA"/>
</dbReference>
<comment type="caution">
    <text evidence="1">The sequence shown here is derived from an EMBL/GenBank/DDBJ whole genome shotgun (WGS) entry which is preliminary data.</text>
</comment>
<dbReference type="AlphaFoldDB" id="X1KEE3"/>
<reference evidence="1" key="1">
    <citation type="journal article" date="2014" name="Front. Microbiol.">
        <title>High frequency of phylogenetically diverse reductive dehalogenase-homologous genes in deep subseafloor sedimentary metagenomes.</title>
        <authorList>
            <person name="Kawai M."/>
            <person name="Futagami T."/>
            <person name="Toyoda A."/>
            <person name="Takaki Y."/>
            <person name="Nishi S."/>
            <person name="Hori S."/>
            <person name="Arai W."/>
            <person name="Tsubouchi T."/>
            <person name="Morono Y."/>
            <person name="Uchiyama I."/>
            <person name="Ito T."/>
            <person name="Fujiyama A."/>
            <person name="Inagaki F."/>
            <person name="Takami H."/>
        </authorList>
    </citation>
    <scope>NUCLEOTIDE SEQUENCE</scope>
    <source>
        <strain evidence="1">Expedition CK06-06</strain>
    </source>
</reference>
<gene>
    <name evidence="1" type="ORF">S06H3_03401</name>
</gene>
<evidence type="ECO:0000313" key="1">
    <source>
        <dbReference type="EMBL" id="GAH91985.1"/>
    </source>
</evidence>
<sequence>MESTLEELKEALGDTILIDGIPMLLFLPHYSYKELEEYTIKVLNLFSPNLILGISDEISPPGDIEKVRFVSQIVESFRV</sequence>
<name>X1KEE3_9ZZZZ</name>
<proteinExistence type="predicted"/>
<protein>
    <submittedName>
        <fullName evidence="1">Uncharacterized protein</fullName>
    </submittedName>
</protein>